<dbReference type="EMBL" id="JBHRZH010000057">
    <property type="protein sequence ID" value="MFC3766742.1"/>
    <property type="molecule type" value="Genomic_DNA"/>
</dbReference>
<name>A0ABV7YNX4_9ACTN</name>
<gene>
    <name evidence="1" type="ORF">ACFOUW_38355</name>
</gene>
<keyword evidence="2" id="KW-1185">Reference proteome</keyword>
<sequence>MRRIRPGMAVRASNGYPVGFIVDVHLGAPTGTPLHRRPGFLADLVRSAIGWTQPTATSRLEDALLDLGYLEIATPSGTRFAKATHIAAILGDTVHLTVLARALTGEPTPPD</sequence>
<comment type="caution">
    <text evidence="1">The sequence shown here is derived from an EMBL/GenBank/DDBJ whole genome shotgun (WGS) entry which is preliminary data.</text>
</comment>
<protein>
    <submittedName>
        <fullName evidence="1">Uncharacterized protein</fullName>
    </submittedName>
</protein>
<evidence type="ECO:0000313" key="1">
    <source>
        <dbReference type="EMBL" id="MFC3766742.1"/>
    </source>
</evidence>
<dbReference type="RefSeq" id="WP_205121757.1">
    <property type="nucleotide sequence ID" value="NZ_JAFBCM010000001.1"/>
</dbReference>
<dbReference type="Proteomes" id="UP001595699">
    <property type="component" value="Unassembled WGS sequence"/>
</dbReference>
<evidence type="ECO:0000313" key="2">
    <source>
        <dbReference type="Proteomes" id="UP001595699"/>
    </source>
</evidence>
<accession>A0ABV7YNX4</accession>
<organism evidence="1 2">
    <name type="scientific">Tenggerimyces flavus</name>
    <dbReference type="NCBI Taxonomy" id="1708749"/>
    <lineage>
        <taxon>Bacteria</taxon>
        <taxon>Bacillati</taxon>
        <taxon>Actinomycetota</taxon>
        <taxon>Actinomycetes</taxon>
        <taxon>Propionibacteriales</taxon>
        <taxon>Nocardioidaceae</taxon>
        <taxon>Tenggerimyces</taxon>
    </lineage>
</organism>
<reference evidence="2" key="1">
    <citation type="journal article" date="2019" name="Int. J. Syst. Evol. Microbiol.">
        <title>The Global Catalogue of Microorganisms (GCM) 10K type strain sequencing project: providing services to taxonomists for standard genome sequencing and annotation.</title>
        <authorList>
            <consortium name="The Broad Institute Genomics Platform"/>
            <consortium name="The Broad Institute Genome Sequencing Center for Infectious Disease"/>
            <person name="Wu L."/>
            <person name="Ma J."/>
        </authorList>
    </citation>
    <scope>NUCLEOTIDE SEQUENCE [LARGE SCALE GENOMIC DNA]</scope>
    <source>
        <strain evidence="2">CGMCC 4.7241</strain>
    </source>
</reference>
<proteinExistence type="predicted"/>